<accession>A0A841AFJ9</accession>
<feature type="region of interest" description="Disordered" evidence="2">
    <location>
        <begin position="1"/>
        <end position="20"/>
    </location>
</feature>
<protein>
    <submittedName>
        <fullName evidence="4">Spermidine synthase</fullName>
    </submittedName>
</protein>
<evidence type="ECO:0000313" key="4">
    <source>
        <dbReference type="EMBL" id="MBB5831838.1"/>
    </source>
</evidence>
<dbReference type="SUPFAM" id="SSF53335">
    <property type="entry name" value="S-adenosyl-L-methionine-dependent methyltransferases"/>
    <property type="match status" value="1"/>
</dbReference>
<dbReference type="Gene3D" id="3.40.50.150">
    <property type="entry name" value="Vaccinia Virus protein VP39"/>
    <property type="match status" value="1"/>
</dbReference>
<comment type="caution">
    <text evidence="4">The sequence shown here is derived from an EMBL/GenBank/DDBJ whole genome shotgun (WGS) entry which is preliminary data.</text>
</comment>
<dbReference type="AlphaFoldDB" id="A0A841AFJ9"/>
<feature type="domain" description="MnmC-like methyltransferase" evidence="3">
    <location>
        <begin position="129"/>
        <end position="189"/>
    </location>
</feature>
<organism evidence="4 5">
    <name type="scientific">Brachybacterium aquaticum</name>
    <dbReference type="NCBI Taxonomy" id="1432564"/>
    <lineage>
        <taxon>Bacteria</taxon>
        <taxon>Bacillati</taxon>
        <taxon>Actinomycetota</taxon>
        <taxon>Actinomycetes</taxon>
        <taxon>Micrococcales</taxon>
        <taxon>Dermabacteraceae</taxon>
        <taxon>Brachybacterium</taxon>
    </lineage>
</organism>
<dbReference type="RefSeq" id="WP_184325245.1">
    <property type="nucleotide sequence ID" value="NZ_JACHLZ010000001.1"/>
</dbReference>
<proteinExistence type="predicted"/>
<gene>
    <name evidence="4" type="ORF">HNR70_001651</name>
</gene>
<dbReference type="NCBIfam" id="NF037959">
    <property type="entry name" value="MFS_SpdSyn"/>
    <property type="match status" value="1"/>
</dbReference>
<sequence length="280" mass="29800">MTSSSSSSGSEHRSPVGTPRSVRLSFSDQIASIEADEIVGGWALSIGGIEQSHVDLEAPTHLVHEYLGRMAAVLETAWPRRQPLRIAHLGAGALTLARYVQVTRPGSAQVVIEIERELPDLVTSALPMPEGTDLEVVIGDAREELAAMAGRRFDAIVLDVFSGESSPAHLAATEFYREVLGHLESDGLLLVNVGDDAGQRFLAAQVRHLEDAAAAEGVAGVWTLTHVSLLETPADGNMVLLAGGALASPEVEDWRAAWLRAGPHPAAVLDPEETMRAFGR</sequence>
<evidence type="ECO:0000313" key="5">
    <source>
        <dbReference type="Proteomes" id="UP000588158"/>
    </source>
</evidence>
<evidence type="ECO:0000256" key="2">
    <source>
        <dbReference type="SAM" id="MobiDB-lite"/>
    </source>
</evidence>
<dbReference type="GO" id="GO:0006596">
    <property type="term" value="P:polyamine biosynthetic process"/>
    <property type="evidence" value="ECO:0007669"/>
    <property type="project" value="UniProtKB-KW"/>
</dbReference>
<dbReference type="InterPro" id="IPR008471">
    <property type="entry name" value="MnmC-like_methylTransf"/>
</dbReference>
<dbReference type="Pfam" id="PF05430">
    <property type="entry name" value="Methyltransf_30"/>
    <property type="match status" value="1"/>
</dbReference>
<keyword evidence="1" id="KW-0620">Polyamine biosynthesis</keyword>
<dbReference type="GO" id="GO:0016645">
    <property type="term" value="F:oxidoreductase activity, acting on the CH-NH group of donors"/>
    <property type="evidence" value="ECO:0007669"/>
    <property type="project" value="InterPro"/>
</dbReference>
<name>A0A841AFJ9_9MICO</name>
<reference evidence="4 5" key="1">
    <citation type="submission" date="2020-08" db="EMBL/GenBank/DDBJ databases">
        <title>Sequencing the genomes of 1000 actinobacteria strains.</title>
        <authorList>
            <person name="Klenk H.-P."/>
        </authorList>
    </citation>
    <scope>NUCLEOTIDE SEQUENCE [LARGE SCALE GENOMIC DNA]</scope>
    <source>
        <strain evidence="4 5">DSM 28796</strain>
    </source>
</reference>
<dbReference type="Proteomes" id="UP000588158">
    <property type="component" value="Unassembled WGS sequence"/>
</dbReference>
<dbReference type="PANTHER" id="PTHR43317">
    <property type="entry name" value="THERMOSPERMINE SYNTHASE ACAULIS5"/>
    <property type="match status" value="1"/>
</dbReference>
<keyword evidence="5" id="KW-1185">Reference proteome</keyword>
<dbReference type="EMBL" id="JACHLZ010000001">
    <property type="protein sequence ID" value="MBB5831838.1"/>
    <property type="molecule type" value="Genomic_DNA"/>
</dbReference>
<evidence type="ECO:0000259" key="3">
    <source>
        <dbReference type="Pfam" id="PF05430"/>
    </source>
</evidence>
<dbReference type="PANTHER" id="PTHR43317:SF1">
    <property type="entry name" value="THERMOSPERMINE SYNTHASE ACAULIS5"/>
    <property type="match status" value="1"/>
</dbReference>
<dbReference type="CDD" id="cd02440">
    <property type="entry name" value="AdoMet_MTases"/>
    <property type="match status" value="1"/>
</dbReference>
<dbReference type="InterPro" id="IPR029063">
    <property type="entry name" value="SAM-dependent_MTases_sf"/>
</dbReference>
<evidence type="ECO:0000256" key="1">
    <source>
        <dbReference type="ARBA" id="ARBA00023115"/>
    </source>
</evidence>